<dbReference type="InterPro" id="IPR043504">
    <property type="entry name" value="Peptidase_S1_PA_chymotrypsin"/>
</dbReference>
<protein>
    <submittedName>
        <fullName evidence="2">Trypsin-like peptidase domain-containing protein</fullName>
    </submittedName>
</protein>
<evidence type="ECO:0000256" key="1">
    <source>
        <dbReference type="SAM" id="SignalP"/>
    </source>
</evidence>
<dbReference type="STRING" id="1043493.SAMN05421637_1869"/>
<dbReference type="SUPFAM" id="SSF50494">
    <property type="entry name" value="Trypsin-like serine proteases"/>
    <property type="match status" value="1"/>
</dbReference>
<reference evidence="3" key="1">
    <citation type="submission" date="2016-10" db="EMBL/GenBank/DDBJ databases">
        <authorList>
            <person name="Varghese N."/>
        </authorList>
    </citation>
    <scope>NUCLEOTIDE SEQUENCE [LARGE SCALE GENOMIC DNA]</scope>
    <source>
        <strain evidence="3">DSM 24868</strain>
    </source>
</reference>
<dbReference type="PROSITE" id="PS51257">
    <property type="entry name" value="PROKAR_LIPOPROTEIN"/>
    <property type="match status" value="1"/>
</dbReference>
<evidence type="ECO:0000313" key="3">
    <source>
        <dbReference type="Proteomes" id="UP000183315"/>
    </source>
</evidence>
<dbReference type="Proteomes" id="UP000183315">
    <property type="component" value="Unassembled WGS sequence"/>
</dbReference>
<keyword evidence="1" id="KW-0732">Signal</keyword>
<proteinExistence type="predicted"/>
<gene>
    <name evidence="2" type="ORF">SAMN05421637_1869</name>
</gene>
<organism evidence="2 3">
    <name type="scientific">Demequina mangrovi</name>
    <dbReference type="NCBI Taxonomy" id="1043493"/>
    <lineage>
        <taxon>Bacteria</taxon>
        <taxon>Bacillati</taxon>
        <taxon>Actinomycetota</taxon>
        <taxon>Actinomycetes</taxon>
        <taxon>Micrococcales</taxon>
        <taxon>Demequinaceae</taxon>
        <taxon>Demequina</taxon>
    </lineage>
</organism>
<dbReference type="InterPro" id="IPR009003">
    <property type="entry name" value="Peptidase_S1_PA"/>
</dbReference>
<name>A0A1H6ZBP7_9MICO</name>
<dbReference type="RefSeq" id="WP_042214423.1">
    <property type="nucleotide sequence ID" value="NZ_BBLU01000006.1"/>
</dbReference>
<dbReference type="OrthoDB" id="5142808at2"/>
<keyword evidence="3" id="KW-1185">Reference proteome</keyword>
<dbReference type="AlphaFoldDB" id="A0A1H6ZBP7"/>
<accession>A0A1H6ZBP7</accession>
<feature type="chain" id="PRO_5038807710" evidence="1">
    <location>
        <begin position="30"/>
        <end position="233"/>
    </location>
</feature>
<sequence>MADARVGTALVACAALLAGCATLSPPPFATPAPVEATAATDAGDGFTHAERIALRVWARTCDAYRNGSAWMLDETHAVTNRHVVADATVIELTDYQGNGYTGAAAEYAEDDDLALITIEGSFPEHGTVADEEPAPGDELTATGFALGGPLESVSGPFVESRENALDPDGAPIYFVRLLAQEGNSGSPVTDADGDVVGVLFSSDLEEFAGAVSLPRLQAFLTDEESRIPVDASC</sequence>
<feature type="signal peptide" evidence="1">
    <location>
        <begin position="1"/>
        <end position="29"/>
    </location>
</feature>
<evidence type="ECO:0000313" key="2">
    <source>
        <dbReference type="EMBL" id="SEJ46315.1"/>
    </source>
</evidence>
<dbReference type="Gene3D" id="2.40.10.10">
    <property type="entry name" value="Trypsin-like serine proteases"/>
    <property type="match status" value="2"/>
</dbReference>
<dbReference type="EMBL" id="FNZI01000004">
    <property type="protein sequence ID" value="SEJ46315.1"/>
    <property type="molecule type" value="Genomic_DNA"/>
</dbReference>
<dbReference type="Pfam" id="PF13365">
    <property type="entry name" value="Trypsin_2"/>
    <property type="match status" value="1"/>
</dbReference>
<dbReference type="eggNOG" id="COG0265">
    <property type="taxonomic scope" value="Bacteria"/>
</dbReference>